<evidence type="ECO:0000256" key="1">
    <source>
        <dbReference type="ARBA" id="ARBA00004141"/>
    </source>
</evidence>
<evidence type="ECO:0000313" key="10">
    <source>
        <dbReference type="Proteomes" id="UP000605846"/>
    </source>
</evidence>
<keyword evidence="10" id="KW-1185">Reference proteome</keyword>
<feature type="transmembrane region" description="Helical" evidence="7">
    <location>
        <begin position="51"/>
        <end position="68"/>
    </location>
</feature>
<reference evidence="9" key="1">
    <citation type="submission" date="2020-01" db="EMBL/GenBank/DDBJ databases">
        <title>Genome Sequencing of Three Apophysomyces-Like Fungal Strains Confirms a Novel Fungal Genus in the Mucoromycota with divergent Burkholderia-like Endosymbiotic Bacteria.</title>
        <authorList>
            <person name="Stajich J.E."/>
            <person name="Macias A.M."/>
            <person name="Carter-House D."/>
            <person name="Lovett B."/>
            <person name="Kasson L.R."/>
            <person name="Berry K."/>
            <person name="Grigoriev I."/>
            <person name="Chang Y."/>
            <person name="Spatafora J."/>
            <person name="Kasson M.T."/>
        </authorList>
    </citation>
    <scope>NUCLEOTIDE SEQUENCE</scope>
    <source>
        <strain evidence="9">NRRL A-21654</strain>
    </source>
</reference>
<comment type="subcellular location">
    <subcellularLocation>
        <location evidence="1">Membrane</location>
        <topology evidence="1">Multi-pass membrane protein</topology>
    </subcellularLocation>
</comment>
<gene>
    <name evidence="9" type="ORF">EC973_006752</name>
</gene>
<feature type="domain" description="EXPERA" evidence="8">
    <location>
        <begin position="1"/>
        <end position="106"/>
    </location>
</feature>
<comment type="caution">
    <text evidence="9">The sequence shown here is derived from an EMBL/GenBank/DDBJ whole genome shotgun (WGS) entry which is preliminary data.</text>
</comment>
<dbReference type="GO" id="GO:0047750">
    <property type="term" value="F:cholestenol delta-isomerase activity"/>
    <property type="evidence" value="ECO:0007669"/>
    <property type="project" value="InterPro"/>
</dbReference>
<feature type="transmembrane region" description="Helical" evidence="7">
    <location>
        <begin position="88"/>
        <end position="110"/>
    </location>
</feature>
<keyword evidence="3 6" id="KW-0812">Transmembrane</keyword>
<accession>A0A8H7BST9</accession>
<dbReference type="GO" id="GO:0016020">
    <property type="term" value="C:membrane"/>
    <property type="evidence" value="ECO:0007669"/>
    <property type="project" value="UniProtKB-SubCell"/>
</dbReference>
<dbReference type="PROSITE" id="PS51751">
    <property type="entry name" value="EXPERA"/>
    <property type="match status" value="1"/>
</dbReference>
<dbReference type="AlphaFoldDB" id="A0A8H7BST9"/>
<dbReference type="GO" id="GO:0016125">
    <property type="term" value="P:sterol metabolic process"/>
    <property type="evidence" value="ECO:0007669"/>
    <property type="project" value="InterPro"/>
</dbReference>
<dbReference type="Pfam" id="PF05241">
    <property type="entry name" value="EBP"/>
    <property type="match status" value="1"/>
</dbReference>
<keyword evidence="4 6" id="KW-1133">Transmembrane helix</keyword>
<dbReference type="InterPro" id="IPR007905">
    <property type="entry name" value="EBP"/>
</dbReference>
<comment type="similarity">
    <text evidence="2">Belongs to the EBP family.</text>
</comment>
<dbReference type="OrthoDB" id="58557at2759"/>
<evidence type="ECO:0000256" key="6">
    <source>
        <dbReference type="PROSITE-ProRule" id="PRU01087"/>
    </source>
</evidence>
<dbReference type="EMBL" id="JABAYA010000045">
    <property type="protein sequence ID" value="KAF7727987.1"/>
    <property type="molecule type" value="Genomic_DNA"/>
</dbReference>
<keyword evidence="5 6" id="KW-0472">Membrane</keyword>
<evidence type="ECO:0000313" key="9">
    <source>
        <dbReference type="EMBL" id="KAF7727987.1"/>
    </source>
</evidence>
<sequence>MARKDYAKADLRWGFADPTVVAVELMTVAFSGTMCLYILYLLRRNDPTRHLWIIIVSVFELIGGWFTFVPEWLDGSKYLTTDNFLYLYVYLAFFNLVWVVIPIILSYRSYSIITGSLRKQIKSE</sequence>
<organism evidence="9 10">
    <name type="scientific">Apophysomyces ossiformis</name>
    <dbReference type="NCBI Taxonomy" id="679940"/>
    <lineage>
        <taxon>Eukaryota</taxon>
        <taxon>Fungi</taxon>
        <taxon>Fungi incertae sedis</taxon>
        <taxon>Mucoromycota</taxon>
        <taxon>Mucoromycotina</taxon>
        <taxon>Mucoromycetes</taxon>
        <taxon>Mucorales</taxon>
        <taxon>Mucorineae</taxon>
        <taxon>Mucoraceae</taxon>
        <taxon>Apophysomyces</taxon>
    </lineage>
</organism>
<evidence type="ECO:0000256" key="4">
    <source>
        <dbReference type="ARBA" id="ARBA00022989"/>
    </source>
</evidence>
<name>A0A8H7BST9_9FUNG</name>
<protein>
    <recommendedName>
        <fullName evidence="8">EXPERA domain-containing protein</fullName>
    </recommendedName>
</protein>
<evidence type="ECO:0000256" key="5">
    <source>
        <dbReference type="ARBA" id="ARBA00023136"/>
    </source>
</evidence>
<dbReference type="InterPro" id="IPR033118">
    <property type="entry name" value="EXPERA"/>
</dbReference>
<evidence type="ECO:0000256" key="3">
    <source>
        <dbReference type="ARBA" id="ARBA00022692"/>
    </source>
</evidence>
<dbReference type="PANTHER" id="PTHR14207">
    <property type="entry name" value="STEROL ISOMERASE"/>
    <property type="match status" value="1"/>
</dbReference>
<dbReference type="GO" id="GO:0005783">
    <property type="term" value="C:endoplasmic reticulum"/>
    <property type="evidence" value="ECO:0007669"/>
    <property type="project" value="TreeGrafter"/>
</dbReference>
<dbReference type="Proteomes" id="UP000605846">
    <property type="component" value="Unassembled WGS sequence"/>
</dbReference>
<evidence type="ECO:0000259" key="8">
    <source>
        <dbReference type="PROSITE" id="PS51751"/>
    </source>
</evidence>
<evidence type="ECO:0000256" key="7">
    <source>
        <dbReference type="SAM" id="Phobius"/>
    </source>
</evidence>
<feature type="transmembrane region" description="Helical" evidence="7">
    <location>
        <begin position="20"/>
        <end position="39"/>
    </location>
</feature>
<evidence type="ECO:0000256" key="2">
    <source>
        <dbReference type="ARBA" id="ARBA00008337"/>
    </source>
</evidence>
<proteinExistence type="inferred from homology"/>
<dbReference type="PANTHER" id="PTHR14207:SF1">
    <property type="entry name" value="EMOPAMIL-BINDING PROTEIN-LIKE"/>
    <property type="match status" value="1"/>
</dbReference>